<keyword evidence="1" id="KW-1133">Transmembrane helix</keyword>
<dbReference type="Proteomes" id="UP000767327">
    <property type="component" value="Unassembled WGS sequence"/>
</dbReference>
<name>A0A971CZG6_9BIFI</name>
<reference evidence="2" key="1">
    <citation type="journal article" date="2020" name="Biotechnol. Biofuels">
        <title>New insights from the biogas microbiome by comprehensive genome-resolved metagenomics of nearly 1600 species originating from multiple anaerobic digesters.</title>
        <authorList>
            <person name="Campanaro S."/>
            <person name="Treu L."/>
            <person name="Rodriguez-R L.M."/>
            <person name="Kovalovszki A."/>
            <person name="Ziels R.M."/>
            <person name="Maus I."/>
            <person name="Zhu X."/>
            <person name="Kougias P.G."/>
            <person name="Basile A."/>
            <person name="Luo G."/>
            <person name="Schluter A."/>
            <person name="Konstantinidis K.T."/>
            <person name="Angelidaki I."/>
        </authorList>
    </citation>
    <scope>NUCLEOTIDE SEQUENCE</scope>
    <source>
        <strain evidence="2">AS01afH2WH_6</strain>
    </source>
</reference>
<protein>
    <submittedName>
        <fullName evidence="2">DUF624 domain-containing protein</fullName>
    </submittedName>
</protein>
<proteinExistence type="predicted"/>
<gene>
    <name evidence="2" type="ORF">GXW98_04340</name>
</gene>
<dbReference type="AlphaFoldDB" id="A0A971CZG6"/>
<dbReference type="RefSeq" id="WP_273173351.1">
    <property type="nucleotide sequence ID" value="NZ_JAAXZR010000018.1"/>
</dbReference>
<sequence length="205" mass="23105">MKEFFSIDGKVYAVLNVMLELLELNLLFMLGCLPVLTIGTSVASLYEVVFQIRAEGTVRVFSRFRRAYRENLRRGTALWAIVAGAFGAMLLLYWLMSNATQGNIVVLIPVCVLIAVMMLAAMLIFPIAGRYDMTVPAILGAALSLSLQHVLFTALAFMLMLVIIVVIPLFAPRLWFLWIFFAFSVTAYLQSWLFMRVFDMQAKAQ</sequence>
<organism evidence="2 3">
    <name type="scientific">Bifidobacterium crudilactis</name>
    <dbReference type="NCBI Taxonomy" id="327277"/>
    <lineage>
        <taxon>Bacteria</taxon>
        <taxon>Bacillati</taxon>
        <taxon>Actinomycetota</taxon>
        <taxon>Actinomycetes</taxon>
        <taxon>Bifidobacteriales</taxon>
        <taxon>Bifidobacteriaceae</taxon>
        <taxon>Bifidobacterium</taxon>
    </lineage>
</organism>
<dbReference type="EMBL" id="JAAXZR010000018">
    <property type="protein sequence ID" value="NLT79501.1"/>
    <property type="molecule type" value="Genomic_DNA"/>
</dbReference>
<feature type="transmembrane region" description="Helical" evidence="1">
    <location>
        <begin position="26"/>
        <end position="54"/>
    </location>
</feature>
<reference evidence="2" key="2">
    <citation type="submission" date="2020-01" db="EMBL/GenBank/DDBJ databases">
        <authorList>
            <person name="Campanaro S."/>
        </authorList>
    </citation>
    <scope>NUCLEOTIDE SEQUENCE</scope>
    <source>
        <strain evidence="2">AS01afH2WH_6</strain>
    </source>
</reference>
<feature type="transmembrane region" description="Helical" evidence="1">
    <location>
        <begin position="102"/>
        <end position="125"/>
    </location>
</feature>
<evidence type="ECO:0000313" key="3">
    <source>
        <dbReference type="Proteomes" id="UP000767327"/>
    </source>
</evidence>
<accession>A0A971CZG6</accession>
<keyword evidence="1" id="KW-0812">Transmembrane</keyword>
<feature type="transmembrane region" description="Helical" evidence="1">
    <location>
        <begin position="75"/>
        <end position="96"/>
    </location>
</feature>
<comment type="caution">
    <text evidence="2">The sequence shown here is derived from an EMBL/GenBank/DDBJ whole genome shotgun (WGS) entry which is preliminary data.</text>
</comment>
<evidence type="ECO:0000256" key="1">
    <source>
        <dbReference type="SAM" id="Phobius"/>
    </source>
</evidence>
<dbReference type="Pfam" id="PF04854">
    <property type="entry name" value="DUF624"/>
    <property type="match status" value="1"/>
</dbReference>
<dbReference type="InterPro" id="IPR006938">
    <property type="entry name" value="DUF624"/>
</dbReference>
<feature type="transmembrane region" description="Helical" evidence="1">
    <location>
        <begin position="137"/>
        <end position="170"/>
    </location>
</feature>
<keyword evidence="1" id="KW-0472">Membrane</keyword>
<evidence type="ECO:0000313" key="2">
    <source>
        <dbReference type="EMBL" id="NLT79501.1"/>
    </source>
</evidence>
<feature type="transmembrane region" description="Helical" evidence="1">
    <location>
        <begin position="176"/>
        <end position="195"/>
    </location>
</feature>